<dbReference type="KEGG" id="aace:A0U92_14940"/>
<dbReference type="InterPro" id="IPR032623">
    <property type="entry name" value="FecR_N"/>
</dbReference>
<dbReference type="PIRSF" id="PIRSF018266">
    <property type="entry name" value="FecR"/>
    <property type="match status" value="1"/>
</dbReference>
<dbReference type="STRING" id="435.A0U92_14940"/>
<dbReference type="InterPro" id="IPR006860">
    <property type="entry name" value="FecR"/>
</dbReference>
<dbReference type="PANTHER" id="PTHR30273:SF2">
    <property type="entry name" value="PROTEIN FECR"/>
    <property type="match status" value="1"/>
</dbReference>
<keyword evidence="1" id="KW-0812">Transmembrane</keyword>
<dbReference type="EMBL" id="CP014692">
    <property type="protein sequence ID" value="AQS85852.1"/>
    <property type="molecule type" value="Genomic_DNA"/>
</dbReference>
<evidence type="ECO:0000256" key="1">
    <source>
        <dbReference type="SAM" id="Phobius"/>
    </source>
</evidence>
<organism evidence="4 5">
    <name type="scientific">Acetobacter aceti</name>
    <dbReference type="NCBI Taxonomy" id="435"/>
    <lineage>
        <taxon>Bacteria</taxon>
        <taxon>Pseudomonadati</taxon>
        <taxon>Pseudomonadota</taxon>
        <taxon>Alphaproteobacteria</taxon>
        <taxon>Acetobacterales</taxon>
        <taxon>Acetobacteraceae</taxon>
        <taxon>Acetobacter</taxon>
        <taxon>Acetobacter subgen. Acetobacter</taxon>
    </lineage>
</organism>
<feature type="domain" description="FecR protein" evidence="2">
    <location>
        <begin position="134"/>
        <end position="224"/>
    </location>
</feature>
<dbReference type="Pfam" id="PF04773">
    <property type="entry name" value="FecR"/>
    <property type="match status" value="1"/>
</dbReference>
<dbReference type="InterPro" id="IPR012373">
    <property type="entry name" value="Ferrdict_sens_TM"/>
</dbReference>
<dbReference type="PANTHER" id="PTHR30273">
    <property type="entry name" value="PERIPLASMIC SIGNAL SENSOR AND SIGMA FACTOR ACTIVATOR FECR-RELATED"/>
    <property type="match status" value="1"/>
</dbReference>
<evidence type="ECO:0000259" key="2">
    <source>
        <dbReference type="Pfam" id="PF04773"/>
    </source>
</evidence>
<proteinExistence type="predicted"/>
<dbReference type="AlphaFoldDB" id="A0A1U9KJ60"/>
<dbReference type="Gene3D" id="2.60.120.1440">
    <property type="match status" value="1"/>
</dbReference>
<name>A0A1U9KJ60_ACEAC</name>
<evidence type="ECO:0000313" key="5">
    <source>
        <dbReference type="Proteomes" id="UP000188937"/>
    </source>
</evidence>
<feature type="domain" description="FecR N-terminal" evidence="3">
    <location>
        <begin position="21"/>
        <end position="61"/>
    </location>
</feature>
<protein>
    <submittedName>
        <fullName evidence="4">Uncharacterized protein</fullName>
    </submittedName>
</protein>
<evidence type="ECO:0000259" key="3">
    <source>
        <dbReference type="Pfam" id="PF16220"/>
    </source>
</evidence>
<keyword evidence="5" id="KW-1185">Reference proteome</keyword>
<keyword evidence="1" id="KW-1133">Transmembrane helix</keyword>
<sequence>MFGGFAVETDDLENLTPEESEALDWVISLQEEGENQTIRQKFNIWLHATEENARAWAKISRVYGGIGETKPAFEDTWRPVLNKAASSMVVGQVAFGRTVRRRRLYGVTALAASVAVSWFIVGSDVRLFFQADQVTGIGQLRTVSLPDGSTVTLAPRSAIAFTSDAHSHTVRLLEGEAWFDVRHSAEQPFHVVAHDLDVMDVGTKFDVQEAERETEVSVESGAVRVTSVNPPAISEDLVAGQTAAISADHLVRRGNADPTIIAGWRDGVLTVQNRPISDVVEAIRPWHRGLLILRGGRLGTRRVTGVYDLRHPQAAIKALADAYGIKITRISPWLVILSES</sequence>
<feature type="transmembrane region" description="Helical" evidence="1">
    <location>
        <begin position="104"/>
        <end position="121"/>
    </location>
</feature>
<keyword evidence="1" id="KW-0472">Membrane</keyword>
<reference evidence="4 5" key="1">
    <citation type="submission" date="2016-03" db="EMBL/GenBank/DDBJ databases">
        <title>Acetic acid bacteria sequencing.</title>
        <authorList>
            <person name="Brandt J."/>
            <person name="Jakob F."/>
            <person name="Vogel R.F."/>
        </authorList>
    </citation>
    <scope>NUCLEOTIDE SEQUENCE [LARGE SCALE GENOMIC DNA]</scope>
    <source>
        <strain evidence="4 5">TMW2.1153</strain>
    </source>
</reference>
<dbReference type="Proteomes" id="UP000188937">
    <property type="component" value="Chromosome"/>
</dbReference>
<evidence type="ECO:0000313" key="4">
    <source>
        <dbReference type="EMBL" id="AQS85852.1"/>
    </source>
</evidence>
<dbReference type="GO" id="GO:0016989">
    <property type="term" value="F:sigma factor antagonist activity"/>
    <property type="evidence" value="ECO:0007669"/>
    <property type="project" value="TreeGrafter"/>
</dbReference>
<accession>A0A1U9KJ60</accession>
<gene>
    <name evidence="4" type="ORF">A0U92_14940</name>
</gene>
<dbReference type="Pfam" id="PF16220">
    <property type="entry name" value="DUF4880"/>
    <property type="match status" value="1"/>
</dbReference>